<keyword evidence="3" id="KW-0804">Transcription</keyword>
<comment type="caution">
    <text evidence="5">The sequence shown here is derived from an EMBL/GenBank/DDBJ whole genome shotgun (WGS) entry which is preliminary data.</text>
</comment>
<dbReference type="Pfam" id="PF12833">
    <property type="entry name" value="HTH_18"/>
    <property type="match status" value="1"/>
</dbReference>
<evidence type="ECO:0000313" key="5">
    <source>
        <dbReference type="EMBL" id="MXP77280.1"/>
    </source>
</evidence>
<keyword evidence="2" id="KW-0238">DNA-binding</keyword>
<accession>A0A7X3MIY5</accession>
<dbReference type="InterPro" id="IPR037923">
    <property type="entry name" value="HTH-like"/>
</dbReference>
<evidence type="ECO:0000256" key="2">
    <source>
        <dbReference type="ARBA" id="ARBA00023125"/>
    </source>
</evidence>
<sequence>MDLSIYRCGYEKRCPLQIKQYESGGHYLFCYIISGRGVLRIEKEPSCLHALSEKTGFLIGPEENSEVSPDGEWEYVWVEFGGLRAEEYVIMSGLSSDQPVYFPEDPRGGDELFSSMMELVRSEEECPLRTTGYLYLFMDSLIRTSKFRRQATEGRTSEEYVEGAVRYIKQNYFRHISVEELARQCWLDRSYFGKVFKSITGQSPQRFLISFRMERAAAELTASNAPIGDVGASVGYPNLLHFSRAFKGVYGMSPREYRQQYKKQTRREAIQ</sequence>
<dbReference type="PRINTS" id="PR00032">
    <property type="entry name" value="HTHARAC"/>
</dbReference>
<dbReference type="PANTHER" id="PTHR43280:SF30">
    <property type="entry name" value="MMSAB OPERON REGULATORY PROTEIN"/>
    <property type="match status" value="1"/>
</dbReference>
<proteinExistence type="predicted"/>
<dbReference type="EMBL" id="WUQX01000001">
    <property type="protein sequence ID" value="MXP77280.1"/>
    <property type="molecule type" value="Genomic_DNA"/>
</dbReference>
<dbReference type="Proteomes" id="UP000460412">
    <property type="component" value="Unassembled WGS sequence"/>
</dbReference>
<name>A0A7X3MIY5_9FIRM</name>
<dbReference type="SMART" id="SM00342">
    <property type="entry name" value="HTH_ARAC"/>
    <property type="match status" value="1"/>
</dbReference>
<dbReference type="RefSeq" id="WP_159752481.1">
    <property type="nucleotide sequence ID" value="NZ_CASSPE010000204.1"/>
</dbReference>
<keyword evidence="1" id="KW-0805">Transcription regulation</keyword>
<dbReference type="GO" id="GO:0043565">
    <property type="term" value="F:sequence-specific DNA binding"/>
    <property type="evidence" value="ECO:0007669"/>
    <property type="project" value="InterPro"/>
</dbReference>
<reference evidence="5 6" key="1">
    <citation type="submission" date="2019-12" db="EMBL/GenBank/DDBJ databases">
        <title>Sporaefaciens musculi gen. nov., sp. nov., a novel bacterium isolated from the caecum of an obese mouse.</title>
        <authorList>
            <person name="Rasmussen T.S."/>
            <person name="Streidl T."/>
            <person name="Hitch T.C.A."/>
            <person name="Wortmann E."/>
            <person name="Deptula P."/>
            <person name="Hansen M."/>
            <person name="Nielsen D.S."/>
            <person name="Clavel T."/>
            <person name="Vogensen F.K."/>
        </authorList>
    </citation>
    <scope>NUCLEOTIDE SEQUENCE [LARGE SCALE GENOMIC DNA]</scope>
    <source>
        <strain evidence="5 6">WCA-9-b2</strain>
    </source>
</reference>
<dbReference type="PROSITE" id="PS01124">
    <property type="entry name" value="HTH_ARAC_FAMILY_2"/>
    <property type="match status" value="1"/>
</dbReference>
<evidence type="ECO:0000256" key="1">
    <source>
        <dbReference type="ARBA" id="ARBA00023015"/>
    </source>
</evidence>
<dbReference type="InterPro" id="IPR003313">
    <property type="entry name" value="AraC-bd"/>
</dbReference>
<organism evidence="5 6">
    <name type="scientific">Sporofaciens musculi</name>
    <dbReference type="NCBI Taxonomy" id="2681861"/>
    <lineage>
        <taxon>Bacteria</taxon>
        <taxon>Bacillati</taxon>
        <taxon>Bacillota</taxon>
        <taxon>Clostridia</taxon>
        <taxon>Lachnospirales</taxon>
        <taxon>Lachnospiraceae</taxon>
        <taxon>Sporofaciens</taxon>
    </lineage>
</organism>
<feature type="domain" description="HTH araC/xylS-type" evidence="4">
    <location>
        <begin position="162"/>
        <end position="260"/>
    </location>
</feature>
<evidence type="ECO:0000313" key="6">
    <source>
        <dbReference type="Proteomes" id="UP000460412"/>
    </source>
</evidence>
<evidence type="ECO:0000259" key="4">
    <source>
        <dbReference type="PROSITE" id="PS01124"/>
    </source>
</evidence>
<gene>
    <name evidence="5" type="ORF">GN277_18430</name>
</gene>
<dbReference type="SUPFAM" id="SSF46689">
    <property type="entry name" value="Homeodomain-like"/>
    <property type="match status" value="2"/>
</dbReference>
<dbReference type="InterPro" id="IPR018060">
    <property type="entry name" value="HTH_AraC"/>
</dbReference>
<keyword evidence="6" id="KW-1185">Reference proteome</keyword>
<dbReference type="Gene3D" id="1.10.10.60">
    <property type="entry name" value="Homeodomain-like"/>
    <property type="match status" value="2"/>
</dbReference>
<dbReference type="Pfam" id="PF02311">
    <property type="entry name" value="AraC_binding"/>
    <property type="match status" value="1"/>
</dbReference>
<dbReference type="InterPro" id="IPR009057">
    <property type="entry name" value="Homeodomain-like_sf"/>
</dbReference>
<dbReference type="AlphaFoldDB" id="A0A7X3MIY5"/>
<dbReference type="PANTHER" id="PTHR43280">
    <property type="entry name" value="ARAC-FAMILY TRANSCRIPTIONAL REGULATOR"/>
    <property type="match status" value="1"/>
</dbReference>
<dbReference type="SUPFAM" id="SSF51215">
    <property type="entry name" value="Regulatory protein AraC"/>
    <property type="match status" value="1"/>
</dbReference>
<dbReference type="InterPro" id="IPR020449">
    <property type="entry name" value="Tscrpt_reg_AraC-type_HTH"/>
</dbReference>
<protein>
    <submittedName>
        <fullName evidence="5">AraC family transcriptional regulator</fullName>
    </submittedName>
</protein>
<dbReference type="GO" id="GO:0003700">
    <property type="term" value="F:DNA-binding transcription factor activity"/>
    <property type="evidence" value="ECO:0007669"/>
    <property type="project" value="InterPro"/>
</dbReference>
<evidence type="ECO:0000256" key="3">
    <source>
        <dbReference type="ARBA" id="ARBA00023163"/>
    </source>
</evidence>